<evidence type="ECO:0000313" key="1">
    <source>
        <dbReference type="EMBL" id="EPI10522.1"/>
    </source>
</evidence>
<protein>
    <submittedName>
        <fullName evidence="1">Uncharacterized protein</fullName>
    </submittedName>
</protein>
<feature type="non-terminal residue" evidence="1">
    <location>
        <position position="1"/>
    </location>
</feature>
<dbReference type="RefSeq" id="WP_016627069.1">
    <property type="nucleotide sequence ID" value="NZ_KE351841.1"/>
</dbReference>
<reference evidence="1 2" key="1">
    <citation type="submission" date="2013-06" db="EMBL/GenBank/DDBJ databases">
        <authorList>
            <person name="Weinstock G."/>
            <person name="Sodergren E."/>
            <person name="Lobos E.A."/>
            <person name="Fulton L."/>
            <person name="Fulton R."/>
            <person name="Courtney L."/>
            <person name="Fronick C."/>
            <person name="O'Laughlin M."/>
            <person name="Godfrey J."/>
            <person name="Wilson R.M."/>
            <person name="Miner T."/>
            <person name="Farmer C."/>
            <person name="Delehaunty K."/>
            <person name="Cordes M."/>
            <person name="Minx P."/>
            <person name="Tomlinson C."/>
            <person name="Chen J."/>
            <person name="Wollam A."/>
            <person name="Pepin K.H."/>
            <person name="Bhonagiri V."/>
            <person name="Zhang X."/>
            <person name="Warren W."/>
            <person name="Mitreva M."/>
            <person name="Mardis E.R."/>
            <person name="Wilson R.K."/>
        </authorList>
    </citation>
    <scope>NUCLEOTIDE SEQUENCE [LARGE SCALE GENOMIC DNA]</scope>
    <source>
        <strain evidence="1 2">RP2S-4</strain>
    </source>
</reference>
<sequence length="74" mass="8362">EVKGRVFVASSSEQPDFEVVVPNLRNSQMFNGRQEVRLVEPMVRVVPKRNNIGNTRSMNMVVYAKRLEVVGGSK</sequence>
<dbReference type="InterPro" id="IPR038620">
    <property type="entry name" value="YdcP-like_sf"/>
</dbReference>
<proteinExistence type="predicted"/>
<gene>
    <name evidence="1" type="ORF">D358_00620</name>
</gene>
<organism evidence="1 2">
    <name type="scientific">Enterococcus faecalis RP2S-4</name>
    <dbReference type="NCBI Taxonomy" id="1244145"/>
    <lineage>
        <taxon>Bacteria</taxon>
        <taxon>Bacillati</taxon>
        <taxon>Bacillota</taxon>
        <taxon>Bacilli</taxon>
        <taxon>Lactobacillales</taxon>
        <taxon>Enterococcaceae</taxon>
        <taxon>Enterococcus</taxon>
    </lineage>
</organism>
<comment type="caution">
    <text evidence="1">The sequence shown here is derived from an EMBL/GenBank/DDBJ whole genome shotgun (WGS) entry which is preliminary data.</text>
</comment>
<dbReference type="Gene3D" id="2.40.50.390">
    <property type="entry name" value="Conjugative transposon protein, DUF961"/>
    <property type="match status" value="1"/>
</dbReference>
<dbReference type="AlphaFoldDB" id="A0ABC9TM98"/>
<dbReference type="Proteomes" id="UP000015750">
    <property type="component" value="Unassembled WGS sequence"/>
</dbReference>
<name>A0ABC9TM98_ENTFL</name>
<evidence type="ECO:0000313" key="2">
    <source>
        <dbReference type="Proteomes" id="UP000015750"/>
    </source>
</evidence>
<accession>A0ABC9TM98</accession>
<dbReference type="EMBL" id="ATIR01000022">
    <property type="protein sequence ID" value="EPI10522.1"/>
    <property type="molecule type" value="Genomic_DNA"/>
</dbReference>